<dbReference type="EMBL" id="KA649533">
    <property type="protein sequence ID" value="AFP64162.1"/>
    <property type="molecule type" value="mRNA"/>
</dbReference>
<sequence length="494" mass="53290">MDMPPGRSIYSPDEELKQLRPPKTYRPPADAQQQQQQQQQQQSKDFDQSVDPTEEDEENMFGTTTAQTTSSYHHQQQHHVSMSSTSSSSVMGGGTKSSLLNQRQSIGVAVFPGAMQRNFFAERQKLRSVGDSSQDLDSGSGNDSGTGGGGSGGGGHTSLAAKNSSASGGEMSDSQRSLSEGRLIDSDYSRDGLSQSHDSVFSESATASSLSIVLKAELADVLRKRRNRPDASDEDLGLPRSPASPQRRAMAKPPMGGNMLPGSGGMTSSTSLRTHKHQSMEKQSENSSLSLLSMNSADGEEMMLTSTANNSTTSSTEVVQERARYSRSSTMSSISVSSDILRHRDSSSLMSGGDEVDLFSSDWQRLSHSAAKHKMAIRPAKKKGGPSRQHRRTLETSIPEANEDLSKLTNKKLLDIKDLDNKAKTRSLPPGVNAAKIMEEHTAYKETTTSSKSSASATTTKTKTTAAATTTKYYNNYSYAADSTDQCRYTGFAK</sequence>
<feature type="region of interest" description="Disordered" evidence="1">
    <location>
        <begin position="1"/>
        <end position="98"/>
    </location>
</feature>
<feature type="compositionally biased region" description="Low complexity" evidence="1">
    <location>
        <begin position="129"/>
        <end position="141"/>
    </location>
</feature>
<feature type="compositionally biased region" description="Polar residues" evidence="1">
    <location>
        <begin position="160"/>
        <end position="178"/>
    </location>
</feature>
<feature type="region of interest" description="Disordered" evidence="1">
    <location>
        <begin position="370"/>
        <end position="394"/>
    </location>
</feature>
<organism evidence="2">
    <name type="scientific">Musca domestica</name>
    <name type="common">House fly</name>
    <dbReference type="NCBI Taxonomy" id="7370"/>
    <lineage>
        <taxon>Eukaryota</taxon>
        <taxon>Metazoa</taxon>
        <taxon>Ecdysozoa</taxon>
        <taxon>Arthropoda</taxon>
        <taxon>Hexapoda</taxon>
        <taxon>Insecta</taxon>
        <taxon>Pterygota</taxon>
        <taxon>Neoptera</taxon>
        <taxon>Endopterygota</taxon>
        <taxon>Diptera</taxon>
        <taxon>Brachycera</taxon>
        <taxon>Muscomorpha</taxon>
        <taxon>Muscoidea</taxon>
        <taxon>Muscidae</taxon>
        <taxon>Musca</taxon>
    </lineage>
</organism>
<dbReference type="VEuPathDB" id="VectorBase:MDOMA2_005907"/>
<feature type="compositionally biased region" description="Low complexity" evidence="1">
    <location>
        <begin position="62"/>
        <end position="90"/>
    </location>
</feature>
<feature type="compositionally biased region" description="Low complexity" evidence="1">
    <location>
        <begin position="307"/>
        <end position="316"/>
    </location>
</feature>
<name>T1PNL9_MUSDO</name>
<feature type="compositionally biased region" description="Basic residues" evidence="1">
    <location>
        <begin position="370"/>
        <end position="391"/>
    </location>
</feature>
<feature type="compositionally biased region" description="Low complexity" evidence="1">
    <location>
        <begin position="445"/>
        <end position="465"/>
    </location>
</feature>
<proteinExistence type="evidence at transcript level"/>
<accession>T1PNL9</accession>
<feature type="region of interest" description="Disordered" evidence="1">
    <location>
        <begin position="443"/>
        <end position="465"/>
    </location>
</feature>
<evidence type="ECO:0000313" key="2">
    <source>
        <dbReference type="EMBL" id="AFP64162.1"/>
    </source>
</evidence>
<dbReference type="VEuPathDB" id="VectorBase:MDOA010278"/>
<feature type="region of interest" description="Disordered" evidence="1">
    <location>
        <begin position="225"/>
        <end position="288"/>
    </location>
</feature>
<dbReference type="AlphaFoldDB" id="T1PNL9"/>
<feature type="region of interest" description="Disordered" evidence="1">
    <location>
        <begin position="307"/>
        <end position="326"/>
    </location>
</feature>
<feature type="compositionally biased region" description="Gly residues" evidence="1">
    <location>
        <begin position="142"/>
        <end position="156"/>
    </location>
</feature>
<reference evidence="2" key="1">
    <citation type="submission" date="2012-08" db="EMBL/GenBank/DDBJ databases">
        <title>Transcriptome of adult Musca domestica launches a platform for comparative house fly gene expression and characterization of differential gene expression among resistant and susceptible house flies.</title>
        <authorList>
            <person name="Liu N."/>
            <person name="Zhang L."/>
            <person name="Li M."/>
            <person name="Reid W."/>
        </authorList>
    </citation>
    <scope>NUCLEOTIDE SEQUENCE</scope>
    <source>
        <strain evidence="2">ALHF</strain>
        <tissue evidence="2">Whole body</tissue>
    </source>
</reference>
<feature type="compositionally biased region" description="Polar residues" evidence="1">
    <location>
        <begin position="192"/>
        <end position="208"/>
    </location>
</feature>
<evidence type="ECO:0000256" key="1">
    <source>
        <dbReference type="SAM" id="MobiDB-lite"/>
    </source>
</evidence>
<feature type="region of interest" description="Disordered" evidence="1">
    <location>
        <begin position="125"/>
        <end position="208"/>
    </location>
</feature>
<protein>
    <submittedName>
        <fullName evidence="2">Uncharacterized protein</fullName>
    </submittedName>
</protein>
<feature type="compositionally biased region" description="Low complexity" evidence="1">
    <location>
        <begin position="32"/>
        <end position="42"/>
    </location>
</feature>